<protein>
    <submittedName>
        <fullName evidence="1">Uncharacterized protein</fullName>
    </submittedName>
</protein>
<keyword evidence="2" id="KW-1185">Reference proteome</keyword>
<reference evidence="1" key="1">
    <citation type="submission" date="2015-05" db="EMBL/GenBank/DDBJ databases">
        <title>Permanent draft genome of Rhodopirellula islandicus K833.</title>
        <authorList>
            <person name="Kizina J."/>
            <person name="Richter M."/>
            <person name="Glockner F.O."/>
            <person name="Harder J."/>
        </authorList>
    </citation>
    <scope>NUCLEOTIDE SEQUENCE [LARGE SCALE GENOMIC DNA]</scope>
    <source>
        <strain evidence="1">K833</strain>
    </source>
</reference>
<dbReference type="PATRIC" id="fig|595434.4.peg.2704"/>
<evidence type="ECO:0000313" key="2">
    <source>
        <dbReference type="Proteomes" id="UP000036367"/>
    </source>
</evidence>
<comment type="caution">
    <text evidence="1">The sequence shown here is derived from an EMBL/GenBank/DDBJ whole genome shotgun (WGS) entry which is preliminary data.</text>
</comment>
<gene>
    <name evidence="1" type="ORF">RISK_002836</name>
</gene>
<dbReference type="AlphaFoldDB" id="A0A0J1EHP9"/>
<organism evidence="1 2">
    <name type="scientific">Rhodopirellula islandica</name>
    <dbReference type="NCBI Taxonomy" id="595434"/>
    <lineage>
        <taxon>Bacteria</taxon>
        <taxon>Pseudomonadati</taxon>
        <taxon>Planctomycetota</taxon>
        <taxon>Planctomycetia</taxon>
        <taxon>Pirellulales</taxon>
        <taxon>Pirellulaceae</taxon>
        <taxon>Rhodopirellula</taxon>
    </lineage>
</organism>
<dbReference type="EMBL" id="LECT01000023">
    <property type="protein sequence ID" value="KLU05074.1"/>
    <property type="molecule type" value="Genomic_DNA"/>
</dbReference>
<name>A0A0J1EHP9_RHOIS</name>
<evidence type="ECO:0000313" key="1">
    <source>
        <dbReference type="EMBL" id="KLU05074.1"/>
    </source>
</evidence>
<sequence length="61" mass="6665">MFIMTLAVMPVSGLSQDSGFGKRQVKQMLADRPDMKNVIGREHPICAWVVDGLEENSSGSV</sequence>
<proteinExistence type="predicted"/>
<dbReference type="Proteomes" id="UP000036367">
    <property type="component" value="Unassembled WGS sequence"/>
</dbReference>
<dbReference type="STRING" id="595434.RISK_002836"/>
<accession>A0A0J1EHP9</accession>